<gene>
    <name evidence="5" type="primary">LOC108567484</name>
</gene>
<comment type="similarity">
    <text evidence="1">Belongs to the amidase family.</text>
</comment>
<dbReference type="PANTHER" id="PTHR43372">
    <property type="entry name" value="FATTY-ACID AMIDE HYDROLASE"/>
    <property type="match status" value="1"/>
</dbReference>
<keyword evidence="2" id="KW-1133">Transmembrane helix</keyword>
<dbReference type="PANTHER" id="PTHR43372:SF3">
    <property type="entry name" value="AT07710P-RELATED"/>
    <property type="match status" value="1"/>
</dbReference>
<protein>
    <submittedName>
        <fullName evidence="5">Fatty-acid amide hydrolase 2-B-like</fullName>
    </submittedName>
</protein>
<dbReference type="InterPro" id="IPR020556">
    <property type="entry name" value="Amidase_CS"/>
</dbReference>
<dbReference type="RefSeq" id="XP_017783469.1">
    <property type="nucleotide sequence ID" value="XM_017927980.1"/>
</dbReference>
<reference evidence="5" key="1">
    <citation type="submission" date="2025-08" db="UniProtKB">
        <authorList>
            <consortium name="RefSeq"/>
        </authorList>
    </citation>
    <scope>IDENTIFICATION</scope>
    <source>
        <tissue evidence="5">Whole Larva</tissue>
    </source>
</reference>
<dbReference type="GeneID" id="108567484"/>
<name>A0ABM1N9G9_NICVS</name>
<evidence type="ECO:0000256" key="2">
    <source>
        <dbReference type="SAM" id="Phobius"/>
    </source>
</evidence>
<keyword evidence="4" id="KW-1185">Reference proteome</keyword>
<feature type="domain" description="Amidase" evidence="3">
    <location>
        <begin position="91"/>
        <end position="528"/>
    </location>
</feature>
<dbReference type="InterPro" id="IPR023631">
    <property type="entry name" value="Amidase_dom"/>
</dbReference>
<sequence>MLLVLCKSAAARVATCNALSVSPSPLTTMDILLRLMTGSIVAIFTFVRYMKIILFFYRKYTKVSPITNNVLKISASKVAEKIRNREIKSYDLVNAYIQRVKEVNPTINCVAEDRFEAALQDAKKVDLMLDDDNVDLDELRRTKPLLGLPITIKENLPVQGLSSTLCSKIRIGFKAEEDCDVVVKVKAAGAIPILVSTTPEFCMCMETYSKVFGISNNPYNTMRTTGGSSGGEGALLASGASLIGVGSDLAGSIRFPSAFNGIFGHKPTHGYIPTNGSLPESDNEEFNRYLAIGPMVRYPEDLRLMMNVLGENMGSLKLNEKVDLSKIRVFFMEDCKTNFGLVKVQREIKQAIRDSVRHLKDKCQAEISDKKFQNLGLSPEMCSAASSTLEYVSPLRAGTEKFWAVPQLLINAFSLSRFCEYTMVHDILDTVTKWTPKRKVKKYFKVIDELREEMAESLRDNGVFLYPVYPTTAQRHKEWMLGYASIYYAFIVNILGFPSTTVPIGCDRKGLPVAIQVIANMNQDRLCLAVAEELGEAFGGWIPPSN</sequence>
<dbReference type="InterPro" id="IPR052739">
    <property type="entry name" value="FAAH2"/>
</dbReference>
<evidence type="ECO:0000313" key="5">
    <source>
        <dbReference type="RefSeq" id="XP_017783469.1"/>
    </source>
</evidence>
<dbReference type="PROSITE" id="PS00571">
    <property type="entry name" value="AMIDASES"/>
    <property type="match status" value="1"/>
</dbReference>
<dbReference type="Pfam" id="PF01425">
    <property type="entry name" value="Amidase"/>
    <property type="match status" value="1"/>
</dbReference>
<dbReference type="SUPFAM" id="SSF75304">
    <property type="entry name" value="Amidase signature (AS) enzymes"/>
    <property type="match status" value="1"/>
</dbReference>
<accession>A0ABM1N9G9</accession>
<dbReference type="PIRSF" id="PIRSF001221">
    <property type="entry name" value="Amidase_fungi"/>
    <property type="match status" value="1"/>
</dbReference>
<evidence type="ECO:0000313" key="4">
    <source>
        <dbReference type="Proteomes" id="UP000695000"/>
    </source>
</evidence>
<dbReference type="Gene3D" id="3.90.1300.10">
    <property type="entry name" value="Amidase signature (AS) domain"/>
    <property type="match status" value="1"/>
</dbReference>
<evidence type="ECO:0000259" key="3">
    <source>
        <dbReference type="Pfam" id="PF01425"/>
    </source>
</evidence>
<dbReference type="Proteomes" id="UP000695000">
    <property type="component" value="Unplaced"/>
</dbReference>
<organism evidence="4 5">
    <name type="scientific">Nicrophorus vespilloides</name>
    <name type="common">Boreal carrion beetle</name>
    <dbReference type="NCBI Taxonomy" id="110193"/>
    <lineage>
        <taxon>Eukaryota</taxon>
        <taxon>Metazoa</taxon>
        <taxon>Ecdysozoa</taxon>
        <taxon>Arthropoda</taxon>
        <taxon>Hexapoda</taxon>
        <taxon>Insecta</taxon>
        <taxon>Pterygota</taxon>
        <taxon>Neoptera</taxon>
        <taxon>Endopterygota</taxon>
        <taxon>Coleoptera</taxon>
        <taxon>Polyphaga</taxon>
        <taxon>Staphyliniformia</taxon>
        <taxon>Silphidae</taxon>
        <taxon>Nicrophorinae</taxon>
        <taxon>Nicrophorus</taxon>
    </lineage>
</organism>
<evidence type="ECO:0000256" key="1">
    <source>
        <dbReference type="ARBA" id="ARBA00009199"/>
    </source>
</evidence>
<keyword evidence="2" id="KW-0472">Membrane</keyword>
<keyword evidence="2" id="KW-0812">Transmembrane</keyword>
<feature type="transmembrane region" description="Helical" evidence="2">
    <location>
        <begin position="34"/>
        <end position="57"/>
    </location>
</feature>
<dbReference type="InterPro" id="IPR036928">
    <property type="entry name" value="AS_sf"/>
</dbReference>
<proteinExistence type="inferred from homology"/>